<keyword evidence="12" id="KW-1185">Reference proteome</keyword>
<dbReference type="GO" id="GO:0016020">
    <property type="term" value="C:membrane"/>
    <property type="evidence" value="ECO:0007669"/>
    <property type="project" value="UniProtKB-SubCell"/>
</dbReference>
<evidence type="ECO:0000256" key="5">
    <source>
        <dbReference type="ARBA" id="ARBA00022989"/>
    </source>
</evidence>
<keyword evidence="6" id="KW-0472">Membrane</keyword>
<accession>A0A096MCW7</accession>
<evidence type="ECO:0000256" key="1">
    <source>
        <dbReference type="ARBA" id="ARBA00004479"/>
    </source>
</evidence>
<keyword evidence="4" id="KW-0677">Repeat</keyword>
<dbReference type="EMBL" id="AYCK01013758">
    <property type="status" value="NOT_ANNOTATED_CDS"/>
    <property type="molecule type" value="Genomic_DNA"/>
</dbReference>
<evidence type="ECO:0000256" key="3">
    <source>
        <dbReference type="ARBA" id="ARBA00022692"/>
    </source>
</evidence>
<reference evidence="11" key="2">
    <citation type="submission" date="2025-08" db="UniProtKB">
        <authorList>
            <consortium name="Ensembl"/>
        </authorList>
    </citation>
    <scope>IDENTIFICATION</scope>
</reference>
<feature type="domain" description="EGF-like" evidence="9">
    <location>
        <begin position="34"/>
        <end position="45"/>
    </location>
</feature>
<evidence type="ECO:0000256" key="8">
    <source>
        <dbReference type="ARBA" id="ARBA00023180"/>
    </source>
</evidence>
<evidence type="ECO:0000259" key="10">
    <source>
        <dbReference type="PROSITE" id="PS01186"/>
    </source>
</evidence>
<evidence type="ECO:0000256" key="7">
    <source>
        <dbReference type="ARBA" id="ARBA00023157"/>
    </source>
</evidence>
<keyword evidence="8" id="KW-0325">Glycoprotein</keyword>
<dbReference type="SMART" id="SM00181">
    <property type="entry name" value="EGF"/>
    <property type="match status" value="2"/>
</dbReference>
<keyword evidence="5" id="KW-1133">Transmembrane helix</keyword>
<keyword evidence="3" id="KW-0812">Transmembrane</keyword>
<evidence type="ECO:0000313" key="11">
    <source>
        <dbReference type="Ensembl" id="ENSPFOP00000029258.1"/>
    </source>
</evidence>
<name>A0A096MCW7_POEFO</name>
<dbReference type="PROSITE" id="PS00022">
    <property type="entry name" value="EGF_1"/>
    <property type="match status" value="2"/>
</dbReference>
<sequence>ICQLAANAVFCCSPAICAGGCGGHRGVCEAPGRCRCNVGWEGQRCDSCQRHPGCLHGTCQLPWECSCNEGWGGLYCDQGGS</sequence>
<dbReference type="Proteomes" id="UP000028760">
    <property type="component" value="Unassembled WGS sequence"/>
</dbReference>
<dbReference type="EMBL" id="AYCK01013759">
    <property type="status" value="NOT_ANNOTATED_CDS"/>
    <property type="molecule type" value="Genomic_DNA"/>
</dbReference>
<keyword evidence="2" id="KW-0245">EGF-like domain</keyword>
<proteinExistence type="predicted"/>
<dbReference type="PROSITE" id="PS01186">
    <property type="entry name" value="EGF_2"/>
    <property type="match status" value="1"/>
</dbReference>
<feature type="domain" description="EGF-like" evidence="9 10">
    <location>
        <begin position="65"/>
        <end position="76"/>
    </location>
</feature>
<organism evidence="11 12">
    <name type="scientific">Poecilia formosa</name>
    <name type="common">Amazon molly</name>
    <name type="synonym">Limia formosa</name>
    <dbReference type="NCBI Taxonomy" id="48698"/>
    <lineage>
        <taxon>Eukaryota</taxon>
        <taxon>Metazoa</taxon>
        <taxon>Chordata</taxon>
        <taxon>Craniata</taxon>
        <taxon>Vertebrata</taxon>
        <taxon>Euteleostomi</taxon>
        <taxon>Actinopterygii</taxon>
        <taxon>Neopterygii</taxon>
        <taxon>Teleostei</taxon>
        <taxon>Neoteleostei</taxon>
        <taxon>Acanthomorphata</taxon>
        <taxon>Ovalentaria</taxon>
        <taxon>Atherinomorphae</taxon>
        <taxon>Cyprinodontiformes</taxon>
        <taxon>Poeciliidae</taxon>
        <taxon>Poeciliinae</taxon>
        <taxon>Poecilia</taxon>
    </lineage>
</organism>
<dbReference type="STRING" id="48698.ENSPFOP00000029258"/>
<keyword evidence="7" id="KW-1015">Disulfide bond</keyword>
<evidence type="ECO:0000256" key="2">
    <source>
        <dbReference type="ARBA" id="ARBA00022536"/>
    </source>
</evidence>
<reference evidence="12" key="1">
    <citation type="submission" date="2013-10" db="EMBL/GenBank/DDBJ databases">
        <authorList>
            <person name="Schartl M."/>
            <person name="Warren W."/>
        </authorList>
    </citation>
    <scope>NUCLEOTIDE SEQUENCE [LARGE SCALE GENOMIC DNA]</scope>
    <source>
        <strain evidence="12">female</strain>
    </source>
</reference>
<dbReference type="Gene3D" id="2.10.25.10">
    <property type="entry name" value="Laminin"/>
    <property type="match status" value="2"/>
</dbReference>
<reference evidence="11" key="3">
    <citation type="submission" date="2025-09" db="UniProtKB">
        <authorList>
            <consortium name="Ensembl"/>
        </authorList>
    </citation>
    <scope>IDENTIFICATION</scope>
</reference>
<dbReference type="Ensembl" id="ENSPFOT00000027986.1">
    <property type="protein sequence ID" value="ENSPFOP00000029258.1"/>
    <property type="gene ID" value="ENSPFOG00000021712.1"/>
</dbReference>
<comment type="subcellular location">
    <subcellularLocation>
        <location evidence="1">Membrane</location>
        <topology evidence="1">Single-pass type I membrane protein</topology>
    </subcellularLocation>
</comment>
<evidence type="ECO:0000256" key="6">
    <source>
        <dbReference type="ARBA" id="ARBA00023136"/>
    </source>
</evidence>
<dbReference type="eggNOG" id="KOG1217">
    <property type="taxonomic scope" value="Eukaryota"/>
</dbReference>
<evidence type="ECO:0000313" key="12">
    <source>
        <dbReference type="Proteomes" id="UP000028760"/>
    </source>
</evidence>
<evidence type="ECO:0000259" key="9">
    <source>
        <dbReference type="PROSITE" id="PS00022"/>
    </source>
</evidence>
<dbReference type="Pfam" id="PF21795">
    <property type="entry name" value="JAG1-like_EGF2"/>
    <property type="match status" value="1"/>
</dbReference>
<protein>
    <recommendedName>
        <fullName evidence="9 10">EGF-like domain-containing protein</fullName>
    </recommendedName>
</protein>
<evidence type="ECO:0000256" key="4">
    <source>
        <dbReference type="ARBA" id="ARBA00022737"/>
    </source>
</evidence>
<dbReference type="AlphaFoldDB" id="A0A096MCW7"/>
<dbReference type="InterPro" id="IPR000742">
    <property type="entry name" value="EGF"/>
</dbReference>
<dbReference type="FunFam" id="2.10.25.10:FF:000018">
    <property type="entry name" value="Delta-like 1"/>
    <property type="match status" value="1"/>
</dbReference>